<gene>
    <name evidence="2" type="ORF">SBA5_590007</name>
</gene>
<keyword evidence="1" id="KW-0472">Membrane</keyword>
<evidence type="ECO:0000313" key="3">
    <source>
        <dbReference type="Proteomes" id="UP000239735"/>
    </source>
</evidence>
<name>A0A2N9LVX8_9BACT</name>
<dbReference type="EMBL" id="OKRB01000118">
    <property type="protein sequence ID" value="SPE27283.1"/>
    <property type="molecule type" value="Genomic_DNA"/>
</dbReference>
<dbReference type="AlphaFoldDB" id="A0A2N9LVX8"/>
<reference evidence="3" key="1">
    <citation type="submission" date="2018-02" db="EMBL/GenBank/DDBJ databases">
        <authorList>
            <person name="Hausmann B."/>
        </authorList>
    </citation>
    <scope>NUCLEOTIDE SEQUENCE [LARGE SCALE GENOMIC DNA]</scope>
    <source>
        <strain evidence="3">Peat soil MAG SbA5</strain>
    </source>
</reference>
<proteinExistence type="predicted"/>
<evidence type="ECO:0000256" key="1">
    <source>
        <dbReference type="SAM" id="Phobius"/>
    </source>
</evidence>
<sequence length="437" mass="48715">MFPIQSSPDVRKISGALASDIRSDPRWDLVERILLTPPFQKSAHLHALLSYLAEHSIQGKPDGLTERQIGIAVFGKPAYYSPAEDSAVRVYVRQLRLRIHEYFAQNGRNEALLMEIPKGSYTLEFRDAVPLLSPRYSSALVRQTERARARLNHVMKVLFWIAVAAAVVCAAGWYRASRTVSHVRVPWPLDAVIQPVRQTRVVVSDSSLMLRLLGQHEITLNDYLQPDYRKSLIPPHLPENLDRLMDYVTDSQLTSFADLTTISTLMRLAGPLNSQLVLSSARDLDRRDLERGNYVFVGSPTSNPWVALFADKLNFQEMEQSVGGRMYFLNRNPLPGEEKQYQGLVSTGSTGEDYASISVLPGEIGQGNAMILQGLRQEGTEALSAFLADANDREQLEQAVKRRSNSDSPYFEALIRSGAVAGAPVSVNIVAVRSIRP</sequence>
<keyword evidence="1" id="KW-0812">Transmembrane</keyword>
<dbReference type="Proteomes" id="UP000239735">
    <property type="component" value="Unassembled WGS sequence"/>
</dbReference>
<feature type="transmembrane region" description="Helical" evidence="1">
    <location>
        <begin position="157"/>
        <end position="174"/>
    </location>
</feature>
<organism evidence="2 3">
    <name type="scientific">Candidatus Sulfuritelmatomonas gaucii</name>
    <dbReference type="NCBI Taxonomy" id="2043161"/>
    <lineage>
        <taxon>Bacteria</taxon>
        <taxon>Pseudomonadati</taxon>
        <taxon>Acidobacteriota</taxon>
        <taxon>Terriglobia</taxon>
        <taxon>Terriglobales</taxon>
        <taxon>Acidobacteriaceae</taxon>
        <taxon>Candidatus Sulfuritelmatomonas</taxon>
    </lineage>
</organism>
<keyword evidence="1" id="KW-1133">Transmembrane helix</keyword>
<protein>
    <submittedName>
        <fullName evidence="2">Uncharacterized protein</fullName>
    </submittedName>
</protein>
<accession>A0A2N9LVX8</accession>
<evidence type="ECO:0000313" key="2">
    <source>
        <dbReference type="EMBL" id="SPE27283.1"/>
    </source>
</evidence>